<dbReference type="Proteomes" id="UP000053105">
    <property type="component" value="Unassembled WGS sequence"/>
</dbReference>
<dbReference type="EMBL" id="KQ435711">
    <property type="protein sequence ID" value="KOX79451.1"/>
    <property type="molecule type" value="Genomic_DNA"/>
</dbReference>
<name>A0A0N0U7E5_9HYME</name>
<evidence type="ECO:0000313" key="2">
    <source>
        <dbReference type="EMBL" id="KOX79451.1"/>
    </source>
</evidence>
<proteinExistence type="predicted"/>
<keyword evidence="1" id="KW-1133">Transmembrane helix</keyword>
<feature type="transmembrane region" description="Helical" evidence="1">
    <location>
        <begin position="280"/>
        <end position="300"/>
    </location>
</feature>
<dbReference type="AlphaFoldDB" id="A0A0N0U7E5"/>
<protein>
    <submittedName>
        <fullName evidence="2">Uncharacterized protein</fullName>
    </submittedName>
</protein>
<feature type="transmembrane region" description="Helical" evidence="1">
    <location>
        <begin position="23"/>
        <end position="47"/>
    </location>
</feature>
<sequence length="386" mass="43359">MRNIVPGGFVVRQMLSDVVMSKIQWLISLSGLLIELLVSLHSTLLYLQHNVTSRRFQRLVAQGVGLRKRILSILVLQMTRVLFRALAGPTLFLRTVTYAVHTKFVVTLACRNESCEGVKDAAVEGILGKELERESDSFCVSSRNHCLDSSSEADGSDDSLPQTLVITKPTRLQPPILAGFRTLCCLTSKIGRTSTLGAQPLAACASRVFEAPKGIAIHLEVIIHLLMALRLPKSLVLTINIDIDKSNFVLSWHSFQLTLTALLCSEIAFLFYGEQLSFHFIVYTFSLCSIPFCIATQFNFVANRSPLCDRTILLHWLMELHYIPSVVALNDGTPLKRRVFNKGSSSFFVKFAYLFITMYLTNKREYQTCDDQSIAKPNLNPEDRYN</sequence>
<evidence type="ECO:0000313" key="3">
    <source>
        <dbReference type="Proteomes" id="UP000053105"/>
    </source>
</evidence>
<gene>
    <name evidence="2" type="ORF">WN51_02716</name>
</gene>
<keyword evidence="3" id="KW-1185">Reference proteome</keyword>
<organism evidence="2 3">
    <name type="scientific">Melipona quadrifasciata</name>
    <dbReference type="NCBI Taxonomy" id="166423"/>
    <lineage>
        <taxon>Eukaryota</taxon>
        <taxon>Metazoa</taxon>
        <taxon>Ecdysozoa</taxon>
        <taxon>Arthropoda</taxon>
        <taxon>Hexapoda</taxon>
        <taxon>Insecta</taxon>
        <taxon>Pterygota</taxon>
        <taxon>Neoptera</taxon>
        <taxon>Endopterygota</taxon>
        <taxon>Hymenoptera</taxon>
        <taxon>Apocrita</taxon>
        <taxon>Aculeata</taxon>
        <taxon>Apoidea</taxon>
        <taxon>Anthophila</taxon>
        <taxon>Apidae</taxon>
        <taxon>Melipona</taxon>
    </lineage>
</organism>
<accession>A0A0N0U7E5</accession>
<reference evidence="2 3" key="1">
    <citation type="submission" date="2015-07" db="EMBL/GenBank/DDBJ databases">
        <title>The genome of Melipona quadrifasciata.</title>
        <authorList>
            <person name="Pan H."/>
            <person name="Kapheim K."/>
        </authorList>
    </citation>
    <scope>NUCLEOTIDE SEQUENCE [LARGE SCALE GENOMIC DNA]</scope>
    <source>
        <strain evidence="2">0111107301</strain>
        <tissue evidence="2">Whole body</tissue>
    </source>
</reference>
<keyword evidence="1" id="KW-0472">Membrane</keyword>
<feature type="transmembrane region" description="Helical" evidence="1">
    <location>
        <begin position="252"/>
        <end position="273"/>
    </location>
</feature>
<keyword evidence="1" id="KW-0812">Transmembrane</keyword>
<evidence type="ECO:0000256" key="1">
    <source>
        <dbReference type="SAM" id="Phobius"/>
    </source>
</evidence>